<dbReference type="OrthoDB" id="5272500at2759"/>
<evidence type="ECO:0000313" key="2">
    <source>
        <dbReference type="Proteomes" id="UP000799302"/>
    </source>
</evidence>
<dbReference type="EMBL" id="MU004244">
    <property type="protein sequence ID" value="KAF2663946.1"/>
    <property type="molecule type" value="Genomic_DNA"/>
</dbReference>
<reference evidence="1" key="1">
    <citation type="journal article" date="2020" name="Stud. Mycol.">
        <title>101 Dothideomycetes genomes: a test case for predicting lifestyles and emergence of pathogens.</title>
        <authorList>
            <person name="Haridas S."/>
            <person name="Albert R."/>
            <person name="Binder M."/>
            <person name="Bloem J."/>
            <person name="Labutti K."/>
            <person name="Salamov A."/>
            <person name="Andreopoulos B."/>
            <person name="Baker S."/>
            <person name="Barry K."/>
            <person name="Bills G."/>
            <person name="Bluhm B."/>
            <person name="Cannon C."/>
            <person name="Castanera R."/>
            <person name="Culley D."/>
            <person name="Daum C."/>
            <person name="Ezra D."/>
            <person name="Gonzalez J."/>
            <person name="Henrissat B."/>
            <person name="Kuo A."/>
            <person name="Liang C."/>
            <person name="Lipzen A."/>
            <person name="Lutzoni F."/>
            <person name="Magnuson J."/>
            <person name="Mondo S."/>
            <person name="Nolan M."/>
            <person name="Ohm R."/>
            <person name="Pangilinan J."/>
            <person name="Park H.-J."/>
            <person name="Ramirez L."/>
            <person name="Alfaro M."/>
            <person name="Sun H."/>
            <person name="Tritt A."/>
            <person name="Yoshinaga Y."/>
            <person name="Zwiers L.-H."/>
            <person name="Turgeon B."/>
            <person name="Goodwin S."/>
            <person name="Spatafora J."/>
            <person name="Crous P."/>
            <person name="Grigoriev I."/>
        </authorList>
    </citation>
    <scope>NUCLEOTIDE SEQUENCE</scope>
    <source>
        <strain evidence="1">CBS 115976</strain>
    </source>
</reference>
<name>A0A6A6TWV6_9PEZI</name>
<organism evidence="1 2">
    <name type="scientific">Microthyrium microscopicum</name>
    <dbReference type="NCBI Taxonomy" id="703497"/>
    <lineage>
        <taxon>Eukaryota</taxon>
        <taxon>Fungi</taxon>
        <taxon>Dikarya</taxon>
        <taxon>Ascomycota</taxon>
        <taxon>Pezizomycotina</taxon>
        <taxon>Dothideomycetes</taxon>
        <taxon>Dothideomycetes incertae sedis</taxon>
        <taxon>Microthyriales</taxon>
        <taxon>Microthyriaceae</taxon>
        <taxon>Microthyrium</taxon>
    </lineage>
</organism>
<dbReference type="Proteomes" id="UP000799302">
    <property type="component" value="Unassembled WGS sequence"/>
</dbReference>
<evidence type="ECO:0000313" key="1">
    <source>
        <dbReference type="EMBL" id="KAF2663946.1"/>
    </source>
</evidence>
<gene>
    <name evidence="1" type="ORF">BT63DRAFT_461064</name>
</gene>
<sequence length="308" mass="33852">MPESSSPFAALRGHDVVQMIESCPDLGIALHRFESERAARFCNNHKDVELAAQSTWRLHAAVVHLMLQPLVKVFTRACTVASAALCTNLPNELELAYRGEARDSFVWLNCFMAEELEWCTTIGCPTCYAVNVLSSESTVRAIMTAAVLSNANHSTEEAPNFVPVLNALETAISTDPFWSPMHYPHLLGPSEKVADGLLDLKQQCVELAILVTTPPGSTKAEVAPSIDPASSYAIDGISPLLLRRPPASLIPLRPSPFAIRQIQLQEEEQHALTELLSQWLDHQQALDGPRDSLRLITSGQRRGKAQRD</sequence>
<dbReference type="AlphaFoldDB" id="A0A6A6TWV6"/>
<accession>A0A6A6TWV6</accession>
<protein>
    <submittedName>
        <fullName evidence="1">Uncharacterized protein</fullName>
    </submittedName>
</protein>
<keyword evidence="2" id="KW-1185">Reference proteome</keyword>
<proteinExistence type="predicted"/>